<evidence type="ECO:0000313" key="2">
    <source>
        <dbReference type="Proteomes" id="UP000550707"/>
    </source>
</evidence>
<dbReference type="Gene3D" id="2.40.50.40">
    <property type="match status" value="1"/>
</dbReference>
<dbReference type="AlphaFoldDB" id="A0A7J8ECK5"/>
<protein>
    <submittedName>
        <fullName evidence="1">C-C motif chemokine ligand 27</fullName>
    </submittedName>
</protein>
<proteinExistence type="predicted"/>
<sequence length="69" mass="8168">MEKDTQEADEDCHLKAFSLHLSRQNICTYPQNHSLARWFERQGRRLQGTLPNLNFELIEKMGQDPQKPK</sequence>
<organism evidence="1 2">
    <name type="scientific">Molossus molossus</name>
    <name type="common">Pallas' mastiff bat</name>
    <name type="synonym">Vespertilio molossus</name>
    <dbReference type="NCBI Taxonomy" id="27622"/>
    <lineage>
        <taxon>Eukaryota</taxon>
        <taxon>Metazoa</taxon>
        <taxon>Chordata</taxon>
        <taxon>Craniata</taxon>
        <taxon>Vertebrata</taxon>
        <taxon>Euteleostomi</taxon>
        <taxon>Mammalia</taxon>
        <taxon>Eutheria</taxon>
        <taxon>Laurasiatheria</taxon>
        <taxon>Chiroptera</taxon>
        <taxon>Yangochiroptera</taxon>
        <taxon>Molossidae</taxon>
        <taxon>Molossus</taxon>
    </lineage>
</organism>
<keyword evidence="2" id="KW-1185">Reference proteome</keyword>
<dbReference type="Proteomes" id="UP000550707">
    <property type="component" value="Unassembled WGS sequence"/>
</dbReference>
<dbReference type="FunCoup" id="A0A7J8ECK5">
    <property type="interactions" value="59"/>
</dbReference>
<gene>
    <name evidence="1" type="ORF">HJG59_002348</name>
</gene>
<accession>A0A7J8ECK5</accession>
<comment type="caution">
    <text evidence="1">The sequence shown here is derived from an EMBL/GenBank/DDBJ whole genome shotgun (WGS) entry which is preliminary data.</text>
</comment>
<evidence type="ECO:0000313" key="1">
    <source>
        <dbReference type="EMBL" id="KAF6433041.1"/>
    </source>
</evidence>
<dbReference type="InParanoid" id="A0A7J8ECK5"/>
<name>A0A7J8ECK5_MOLMO</name>
<reference evidence="1 2" key="1">
    <citation type="journal article" date="2020" name="Nature">
        <title>Six reference-quality genomes reveal evolution of bat adaptations.</title>
        <authorList>
            <person name="Jebb D."/>
            <person name="Huang Z."/>
            <person name="Pippel M."/>
            <person name="Hughes G.M."/>
            <person name="Lavrichenko K."/>
            <person name="Devanna P."/>
            <person name="Winkler S."/>
            <person name="Jermiin L.S."/>
            <person name="Skirmuntt E.C."/>
            <person name="Katzourakis A."/>
            <person name="Burkitt-Gray L."/>
            <person name="Ray D.A."/>
            <person name="Sullivan K.A.M."/>
            <person name="Roscito J.G."/>
            <person name="Kirilenko B.M."/>
            <person name="Davalos L.M."/>
            <person name="Corthals A.P."/>
            <person name="Power M.L."/>
            <person name="Jones G."/>
            <person name="Ransome R.D."/>
            <person name="Dechmann D.K.N."/>
            <person name="Locatelli A.G."/>
            <person name="Puechmaille S.J."/>
            <person name="Fedrigo O."/>
            <person name="Jarvis E.D."/>
            <person name="Hiller M."/>
            <person name="Vernes S.C."/>
            <person name="Myers E.W."/>
            <person name="Teeling E.C."/>
        </authorList>
    </citation>
    <scope>NUCLEOTIDE SEQUENCE [LARGE SCALE GENOMIC DNA]</scope>
    <source>
        <strain evidence="1">MMolMol1</strain>
        <tissue evidence="1">Muscle</tissue>
    </source>
</reference>
<dbReference type="EMBL" id="JACASF010000014">
    <property type="protein sequence ID" value="KAF6433041.1"/>
    <property type="molecule type" value="Genomic_DNA"/>
</dbReference>